<protein>
    <submittedName>
        <fullName evidence="1">Uncharacterized protein</fullName>
    </submittedName>
</protein>
<accession>A0A2S1LK21</accession>
<reference evidence="1 2" key="1">
    <citation type="submission" date="2017-04" db="EMBL/GenBank/DDBJ databases">
        <title>Complete genome sequence of Flavobacterium kingsejong AJ004.</title>
        <authorList>
            <person name="Lee P.C."/>
        </authorList>
    </citation>
    <scope>NUCLEOTIDE SEQUENCE [LARGE SCALE GENOMIC DNA]</scope>
    <source>
        <strain evidence="1 2">AJ004</strain>
    </source>
</reference>
<dbReference type="AlphaFoldDB" id="A0A2S1LK21"/>
<evidence type="ECO:0000313" key="2">
    <source>
        <dbReference type="Proteomes" id="UP000244677"/>
    </source>
</evidence>
<dbReference type="EMBL" id="CP020919">
    <property type="protein sequence ID" value="AWG23886.1"/>
    <property type="molecule type" value="Genomic_DNA"/>
</dbReference>
<proteinExistence type="predicted"/>
<name>A0A2S1LK21_9FLAO</name>
<keyword evidence="2" id="KW-1185">Reference proteome</keyword>
<gene>
    <name evidence="1" type="ORF">FK004_00930</name>
</gene>
<sequence length="330" mass="39152">MIETSITISVNRKSDIEIIQQKIIEKSLQFPIYICEYENSYQINFTSDYEEWELDTAMQNCFPDYEYTTDLERGCKEIRIQISRYQSELCTDGWGRPLENPLDETKYLIKKSAHKTENFNPKIKVLFEDKEQYYYVNIVDGINKATDEKGFLLLDNFKTKIEDSTAEILKDRLYKSQLEAFHSGYNKLSELVEGDFKLYLENKKKKTREIEKLPRKIIRDFIKACNSFDELGMFKNLDKEVVYERQLNWETLLRTDGITEFKEHLNSTEQKLCKKDFKIRSSWSISLPGVTIGVKYFPKTSNSEERPFQKYGQIQFVLENNMIIRIIDES</sequence>
<organism evidence="1 2">
    <name type="scientific">Flavobacterium kingsejongi</name>
    <dbReference type="NCBI Taxonomy" id="1678728"/>
    <lineage>
        <taxon>Bacteria</taxon>
        <taxon>Pseudomonadati</taxon>
        <taxon>Bacteroidota</taxon>
        <taxon>Flavobacteriia</taxon>
        <taxon>Flavobacteriales</taxon>
        <taxon>Flavobacteriaceae</taxon>
        <taxon>Flavobacterium</taxon>
    </lineage>
</organism>
<dbReference type="OrthoDB" id="1228870at2"/>
<dbReference type="KEGG" id="fki:FK004_00930"/>
<dbReference type="RefSeq" id="WP_108735553.1">
    <property type="nucleotide sequence ID" value="NZ_CP020919.1"/>
</dbReference>
<dbReference type="Proteomes" id="UP000244677">
    <property type="component" value="Chromosome"/>
</dbReference>
<evidence type="ECO:0000313" key="1">
    <source>
        <dbReference type="EMBL" id="AWG23886.1"/>
    </source>
</evidence>